<dbReference type="Pfam" id="PF01569">
    <property type="entry name" value="PAP2"/>
    <property type="match status" value="1"/>
</dbReference>
<keyword evidence="1" id="KW-0812">Transmembrane</keyword>
<feature type="transmembrane region" description="Helical" evidence="1">
    <location>
        <begin position="74"/>
        <end position="91"/>
    </location>
</feature>
<dbReference type="InterPro" id="IPR036938">
    <property type="entry name" value="PAP2/HPO_sf"/>
</dbReference>
<dbReference type="InterPro" id="IPR000326">
    <property type="entry name" value="PAP2/HPO"/>
</dbReference>
<gene>
    <name evidence="3" type="ORF">HOLleu_15266</name>
</gene>
<protein>
    <recommendedName>
        <fullName evidence="2">Phosphatidic acid phosphatase type 2/haloperoxidase domain-containing protein</fullName>
    </recommendedName>
</protein>
<evidence type="ECO:0000259" key="2">
    <source>
        <dbReference type="Pfam" id="PF01569"/>
    </source>
</evidence>
<accession>A0A9Q1C7Q8</accession>
<sequence>MFISIELNVKILPALRQLLNSRADKLFRKAYVTSHVVVPNARLPPVLLGISSVGGAFIWGASRVMSHRHFWSDVWTGFAMGTLIALYLIGYPHRNPIYTPEEDEDETDQIEMMQHRL</sequence>
<name>A0A9Q1C7Q8_HOLLE</name>
<evidence type="ECO:0000313" key="3">
    <source>
        <dbReference type="EMBL" id="KAJ8040848.1"/>
    </source>
</evidence>
<dbReference type="OrthoDB" id="8907274at2759"/>
<reference evidence="3" key="1">
    <citation type="submission" date="2021-10" db="EMBL/GenBank/DDBJ databases">
        <title>Tropical sea cucumber genome reveals ecological adaptation and Cuvierian tubules defense mechanism.</title>
        <authorList>
            <person name="Chen T."/>
        </authorList>
    </citation>
    <scope>NUCLEOTIDE SEQUENCE</scope>
    <source>
        <strain evidence="3">Nanhai2018</strain>
        <tissue evidence="3">Muscle</tissue>
    </source>
</reference>
<organism evidence="3 4">
    <name type="scientific">Holothuria leucospilota</name>
    <name type="common">Black long sea cucumber</name>
    <name type="synonym">Mertensiothuria leucospilota</name>
    <dbReference type="NCBI Taxonomy" id="206669"/>
    <lineage>
        <taxon>Eukaryota</taxon>
        <taxon>Metazoa</taxon>
        <taxon>Echinodermata</taxon>
        <taxon>Eleutherozoa</taxon>
        <taxon>Echinozoa</taxon>
        <taxon>Holothuroidea</taxon>
        <taxon>Aspidochirotacea</taxon>
        <taxon>Aspidochirotida</taxon>
        <taxon>Holothuriidae</taxon>
        <taxon>Holothuria</taxon>
    </lineage>
</organism>
<dbReference type="SUPFAM" id="SSF48317">
    <property type="entry name" value="Acid phosphatase/Vanadium-dependent haloperoxidase"/>
    <property type="match status" value="1"/>
</dbReference>
<dbReference type="AlphaFoldDB" id="A0A9Q1C7Q8"/>
<evidence type="ECO:0000313" key="4">
    <source>
        <dbReference type="Proteomes" id="UP001152320"/>
    </source>
</evidence>
<keyword evidence="4" id="KW-1185">Reference proteome</keyword>
<proteinExistence type="predicted"/>
<comment type="caution">
    <text evidence="3">The sequence shown here is derived from an EMBL/GenBank/DDBJ whole genome shotgun (WGS) entry which is preliminary data.</text>
</comment>
<dbReference type="EMBL" id="JAIZAY010000006">
    <property type="protein sequence ID" value="KAJ8040848.1"/>
    <property type="molecule type" value="Genomic_DNA"/>
</dbReference>
<dbReference type="Proteomes" id="UP001152320">
    <property type="component" value="Chromosome 6"/>
</dbReference>
<keyword evidence="1" id="KW-0472">Membrane</keyword>
<feature type="transmembrane region" description="Helical" evidence="1">
    <location>
        <begin position="43"/>
        <end position="62"/>
    </location>
</feature>
<evidence type="ECO:0000256" key="1">
    <source>
        <dbReference type="SAM" id="Phobius"/>
    </source>
</evidence>
<dbReference type="Gene3D" id="1.20.144.10">
    <property type="entry name" value="Phosphatidic acid phosphatase type 2/haloperoxidase"/>
    <property type="match status" value="1"/>
</dbReference>
<feature type="domain" description="Phosphatidic acid phosphatase type 2/haloperoxidase" evidence="2">
    <location>
        <begin position="37"/>
        <end position="94"/>
    </location>
</feature>
<keyword evidence="1" id="KW-1133">Transmembrane helix</keyword>